<reference evidence="3" key="1">
    <citation type="submission" date="2018-03" db="EMBL/GenBank/DDBJ databases">
        <authorList>
            <person name="Guldener U."/>
        </authorList>
    </citation>
    <scope>NUCLEOTIDE SEQUENCE</scope>
</reference>
<feature type="region of interest" description="Disordered" evidence="1">
    <location>
        <begin position="773"/>
        <end position="847"/>
    </location>
</feature>
<dbReference type="PANTHER" id="PTHR45818:SF3">
    <property type="entry name" value="PROTEIN VAV"/>
    <property type="match status" value="1"/>
</dbReference>
<dbReference type="EMBL" id="ONZP01000392">
    <property type="protein sequence ID" value="SPJ83746.1"/>
    <property type="molecule type" value="Genomic_DNA"/>
</dbReference>
<feature type="compositionally biased region" description="Basic and acidic residues" evidence="1">
    <location>
        <begin position="787"/>
        <end position="798"/>
    </location>
</feature>
<feature type="compositionally biased region" description="Basic residues" evidence="1">
    <location>
        <begin position="192"/>
        <end position="202"/>
    </location>
</feature>
<comment type="caution">
    <text evidence="3">The sequence shown here is derived from an EMBL/GenBank/DDBJ whole genome shotgun (WGS) entry which is preliminary data.</text>
</comment>
<dbReference type="Gene3D" id="1.20.900.10">
    <property type="entry name" value="Dbl homology (DH) domain"/>
    <property type="match status" value="1"/>
</dbReference>
<feature type="compositionally biased region" description="Polar residues" evidence="1">
    <location>
        <begin position="773"/>
        <end position="783"/>
    </location>
</feature>
<sequence>MAFVGPSALPGFSHNIHNTRHFTWTAGLPHISRFDSHGSLQRPNDINLHPRLDGSPYDDINALTTLNSIVAKHATPESTRPPQAQSPCPRIQINQHEEHLRDDASSENTKPHRPFYRWMRSLHRRVNHRGGEEEVKPVDARWKHLESSGTYQRSLRRKFSRRLSSSGSSLGLIAAVQSASISITSTSALSRSHRNHSYSHCRSRTERSSRASLSAPRFSEDSVPLEKVKMDVTAIHRSLRRRQILEELISTEESYIGDIRFLIYTYINMLAALPTLPERLRSSINHNLDQILQLHEQILGGLHRAVPHSEYSQADHPAVSSKSTTRKIGHRRLPSLDTLPEDPTGLQWLEKEPGMFSEPQVAAEAAKIFSKRMHQFFVYKEYGAKYEIMIKDATSALENLPEWEVHQKGLEAFAFTMESSPSGGSRKSLTIGDLLVKPIQRICKYPLLFAELLRCTPVFDCPNSHMEVETALMRLREATSEINRSAEDNLMKGTLEKTWLLQDRIVFPNRRLDANSKNQVRSFGHIQLCGVLHVCWQTSTGVDGQYMICLLYKDVFCLASGGKFDPIYTILACIDMHSVTVEDTDNRRGLQCHLAPFSWKLVFESDHQLYELVMTACTPKEESEWRSRLSRPRALELDVKAPGLQIFLSLDIQSLGTVFGRPGTIARSLSTHQTSVGGSESPLCHVILKNTTAIRPSTSTSIGSGLNRSQSLLSTKVRTPVLVSSRGERARLEVLLADVWSQDVLPLPSMTNIARNEQIIRRSASTMMRKLSVSSMARRSGSVTRRVIKDPSSEDHARQTSLSNDSGFDIFDRVGREESSQSYTTKSSMPLDAREFSEEDSIPGTKSPKLELTQISELEPLGLMGMLSDKQFGDRLLSRLTKDRNLRNGKEEPVLLSRCAGQG</sequence>
<keyword evidence="4" id="KW-1185">Reference proteome</keyword>
<dbReference type="GO" id="GO:0005085">
    <property type="term" value="F:guanyl-nucleotide exchange factor activity"/>
    <property type="evidence" value="ECO:0007669"/>
    <property type="project" value="InterPro"/>
</dbReference>
<evidence type="ECO:0000259" key="2">
    <source>
        <dbReference type="PROSITE" id="PS50010"/>
    </source>
</evidence>
<feature type="domain" description="DH" evidence="2">
    <location>
        <begin position="240"/>
        <end position="485"/>
    </location>
</feature>
<organism evidence="3 4">
    <name type="scientific">Fusarium torulosum</name>
    <dbReference type="NCBI Taxonomy" id="33205"/>
    <lineage>
        <taxon>Eukaryota</taxon>
        <taxon>Fungi</taxon>
        <taxon>Dikarya</taxon>
        <taxon>Ascomycota</taxon>
        <taxon>Pezizomycotina</taxon>
        <taxon>Sordariomycetes</taxon>
        <taxon>Hypocreomycetidae</taxon>
        <taxon>Hypocreales</taxon>
        <taxon>Nectriaceae</taxon>
        <taxon>Fusarium</taxon>
    </lineage>
</organism>
<dbReference type="PANTHER" id="PTHR45818">
    <property type="entry name" value="PROTEIN VAV"/>
    <property type="match status" value="1"/>
</dbReference>
<proteinExistence type="predicted"/>
<feature type="region of interest" description="Disordered" evidence="1">
    <location>
        <begin position="192"/>
        <end position="215"/>
    </location>
</feature>
<gene>
    <name evidence="3" type="ORF">FTOL_10262</name>
</gene>
<feature type="compositionally biased region" description="Basic and acidic residues" evidence="1">
    <location>
        <begin position="810"/>
        <end position="819"/>
    </location>
</feature>
<dbReference type="Proteomes" id="UP001187734">
    <property type="component" value="Unassembled WGS sequence"/>
</dbReference>
<protein>
    <recommendedName>
        <fullName evidence="2">DH domain-containing protein</fullName>
    </recommendedName>
</protein>
<dbReference type="InterPro" id="IPR000219">
    <property type="entry name" value="DH_dom"/>
</dbReference>
<accession>A0AAE8MFZ3</accession>
<dbReference type="PROSITE" id="PS50010">
    <property type="entry name" value="DH_2"/>
    <property type="match status" value="1"/>
</dbReference>
<name>A0AAE8MFZ3_9HYPO</name>
<evidence type="ECO:0000313" key="3">
    <source>
        <dbReference type="EMBL" id="SPJ83746.1"/>
    </source>
</evidence>
<dbReference type="SMART" id="SM00325">
    <property type="entry name" value="RhoGEF"/>
    <property type="match status" value="1"/>
</dbReference>
<dbReference type="AlphaFoldDB" id="A0AAE8MFZ3"/>
<evidence type="ECO:0000256" key="1">
    <source>
        <dbReference type="SAM" id="MobiDB-lite"/>
    </source>
</evidence>
<evidence type="ECO:0000313" key="4">
    <source>
        <dbReference type="Proteomes" id="UP001187734"/>
    </source>
</evidence>
<dbReference type="SUPFAM" id="SSF48065">
    <property type="entry name" value="DBL homology domain (DH-domain)"/>
    <property type="match status" value="1"/>
</dbReference>
<dbReference type="Pfam" id="PF00621">
    <property type="entry name" value="RhoGEF"/>
    <property type="match status" value="1"/>
</dbReference>
<dbReference type="InterPro" id="IPR035899">
    <property type="entry name" value="DBL_dom_sf"/>
</dbReference>
<dbReference type="GO" id="GO:0005737">
    <property type="term" value="C:cytoplasm"/>
    <property type="evidence" value="ECO:0007669"/>
    <property type="project" value="TreeGrafter"/>
</dbReference>